<evidence type="ECO:0000256" key="1">
    <source>
        <dbReference type="SAM" id="MobiDB-lite"/>
    </source>
</evidence>
<keyword evidence="3" id="KW-1185">Reference proteome</keyword>
<feature type="region of interest" description="Disordered" evidence="1">
    <location>
        <begin position="183"/>
        <end position="213"/>
    </location>
</feature>
<dbReference type="AlphaFoldDB" id="A0A9P6LTB0"/>
<feature type="compositionally biased region" description="Polar residues" evidence="1">
    <location>
        <begin position="295"/>
        <end position="304"/>
    </location>
</feature>
<name>A0A9P6LTB0_9FUNG</name>
<evidence type="ECO:0000313" key="3">
    <source>
        <dbReference type="Proteomes" id="UP000749646"/>
    </source>
</evidence>
<dbReference type="OrthoDB" id="5570009at2759"/>
<dbReference type="EMBL" id="JAAAHW010009720">
    <property type="protein sequence ID" value="KAF9937078.1"/>
    <property type="molecule type" value="Genomic_DNA"/>
</dbReference>
<protein>
    <submittedName>
        <fullName evidence="2">Uncharacterized protein</fullName>
    </submittedName>
</protein>
<feature type="compositionally biased region" description="Polar residues" evidence="1">
    <location>
        <begin position="363"/>
        <end position="384"/>
    </location>
</feature>
<reference evidence="2" key="1">
    <citation type="journal article" date="2020" name="Fungal Divers.">
        <title>Resolving the Mortierellaceae phylogeny through synthesis of multi-gene phylogenetics and phylogenomics.</title>
        <authorList>
            <person name="Vandepol N."/>
            <person name="Liber J."/>
            <person name="Desiro A."/>
            <person name="Na H."/>
            <person name="Kennedy M."/>
            <person name="Barry K."/>
            <person name="Grigoriev I.V."/>
            <person name="Miller A.N."/>
            <person name="O'Donnell K."/>
            <person name="Stajich J.E."/>
            <person name="Bonito G."/>
        </authorList>
    </citation>
    <scope>NUCLEOTIDE SEQUENCE</scope>
    <source>
        <strain evidence="2">MES-2147</strain>
    </source>
</reference>
<feature type="compositionally biased region" description="Polar residues" evidence="1">
    <location>
        <begin position="256"/>
        <end position="270"/>
    </location>
</feature>
<feature type="compositionally biased region" description="Polar residues" evidence="1">
    <location>
        <begin position="313"/>
        <end position="331"/>
    </location>
</feature>
<feature type="region of interest" description="Disordered" evidence="1">
    <location>
        <begin position="38"/>
        <end position="167"/>
    </location>
</feature>
<feature type="compositionally biased region" description="Basic and acidic residues" evidence="1">
    <location>
        <begin position="279"/>
        <end position="294"/>
    </location>
</feature>
<accession>A0A9P6LTB0</accession>
<feature type="region of interest" description="Disordered" evidence="1">
    <location>
        <begin position="227"/>
        <end position="384"/>
    </location>
</feature>
<comment type="caution">
    <text evidence="2">The sequence shown here is derived from an EMBL/GenBank/DDBJ whole genome shotgun (WGS) entry which is preliminary data.</text>
</comment>
<organism evidence="2 3">
    <name type="scientific">Modicella reniformis</name>
    <dbReference type="NCBI Taxonomy" id="1440133"/>
    <lineage>
        <taxon>Eukaryota</taxon>
        <taxon>Fungi</taxon>
        <taxon>Fungi incertae sedis</taxon>
        <taxon>Mucoromycota</taxon>
        <taxon>Mortierellomycotina</taxon>
        <taxon>Mortierellomycetes</taxon>
        <taxon>Mortierellales</taxon>
        <taxon>Mortierellaceae</taxon>
        <taxon>Modicella</taxon>
    </lineage>
</organism>
<evidence type="ECO:0000313" key="2">
    <source>
        <dbReference type="EMBL" id="KAF9937078.1"/>
    </source>
</evidence>
<proteinExistence type="predicted"/>
<feature type="non-terminal residue" evidence="2">
    <location>
        <position position="1"/>
    </location>
</feature>
<sequence length="384" mass="42657">MPQINALTDMVIPLNNNHMVDNSSIRPKIEGISKEVREEAEEQEDLVLERTDMDISNDDHRGGQQGRSTNHTYDYDSDDYYNRQGERSTPGYGHGQRQDQGQGRYTSDDRDGHTLSYSTSIASNSSSVLAARSEQNEQNQRQKQPPADGWLVSPTGTERETEILPWSDDEAIVTKAVRSPPTAYMKAEKTVPPILGMGSEPPQTQTRRKQDSDMIKVEVGEATSVIPTTDENFGINFIKNLPSSSSPPPPPPSLGSRYNNSSHVAQSMTGAATSLRAAAAKDDQKLKSSDEPRQEASSNWSGQRISLEDMLSSPPTLSQASRQQAMDSWRTSPPLRAQETKPSFTELKNKRRSSLPDKVVPNWNENAQNWRSSIGQRRPSWTAS</sequence>
<dbReference type="Proteomes" id="UP000749646">
    <property type="component" value="Unassembled WGS sequence"/>
</dbReference>
<feature type="compositionally biased region" description="Low complexity" evidence="1">
    <location>
        <begin position="116"/>
        <end position="127"/>
    </location>
</feature>
<gene>
    <name evidence="2" type="ORF">BGZ65_001835</name>
</gene>
<feature type="compositionally biased region" description="Basic and acidic residues" evidence="1">
    <location>
        <begin position="47"/>
        <end position="62"/>
    </location>
</feature>